<evidence type="ECO:0000313" key="1">
    <source>
        <dbReference type="Ensembl" id="ENSSGRP00000099099.1"/>
    </source>
</evidence>
<dbReference type="AlphaFoldDB" id="A0A672SBM0"/>
<sequence>MTVENTTIKSRIKNLLRTPSIKLRRSKAGNNKENLSNKVQCNWFSNVI</sequence>
<evidence type="ECO:0000313" key="2">
    <source>
        <dbReference type="Proteomes" id="UP000472262"/>
    </source>
</evidence>
<proteinExistence type="predicted"/>
<accession>A0A672SBM0</accession>
<dbReference type="InParanoid" id="A0A672SBM0"/>
<reference evidence="1" key="1">
    <citation type="submission" date="2025-08" db="UniProtKB">
        <authorList>
            <consortium name="Ensembl"/>
        </authorList>
    </citation>
    <scope>IDENTIFICATION</scope>
</reference>
<reference evidence="1" key="2">
    <citation type="submission" date="2025-09" db="UniProtKB">
        <authorList>
            <consortium name="Ensembl"/>
        </authorList>
    </citation>
    <scope>IDENTIFICATION</scope>
</reference>
<dbReference type="Proteomes" id="UP000472262">
    <property type="component" value="Unassembled WGS sequence"/>
</dbReference>
<protein>
    <submittedName>
        <fullName evidence="1">Uncharacterized protein</fullName>
    </submittedName>
</protein>
<keyword evidence="2" id="KW-1185">Reference proteome</keyword>
<name>A0A672SBM0_SINGR</name>
<dbReference type="Ensembl" id="ENSSGRT00000105430.1">
    <property type="protein sequence ID" value="ENSSGRP00000099099.1"/>
    <property type="gene ID" value="ENSSGRG00000049416.1"/>
</dbReference>
<organism evidence="1 2">
    <name type="scientific">Sinocyclocheilus grahami</name>
    <name type="common">Dianchi golden-line fish</name>
    <name type="synonym">Barbus grahami</name>
    <dbReference type="NCBI Taxonomy" id="75366"/>
    <lineage>
        <taxon>Eukaryota</taxon>
        <taxon>Metazoa</taxon>
        <taxon>Chordata</taxon>
        <taxon>Craniata</taxon>
        <taxon>Vertebrata</taxon>
        <taxon>Euteleostomi</taxon>
        <taxon>Actinopterygii</taxon>
        <taxon>Neopterygii</taxon>
        <taxon>Teleostei</taxon>
        <taxon>Ostariophysi</taxon>
        <taxon>Cypriniformes</taxon>
        <taxon>Cyprinidae</taxon>
        <taxon>Cyprininae</taxon>
        <taxon>Sinocyclocheilus</taxon>
    </lineage>
</organism>